<evidence type="ECO:0000313" key="1">
    <source>
        <dbReference type="EMBL" id="KAI4868007.1"/>
    </source>
</evidence>
<name>A0ACB9Z9L0_9PEZI</name>
<organism evidence="1 2">
    <name type="scientific">Hypoxylon rubiginosum</name>
    <dbReference type="NCBI Taxonomy" id="110542"/>
    <lineage>
        <taxon>Eukaryota</taxon>
        <taxon>Fungi</taxon>
        <taxon>Dikarya</taxon>
        <taxon>Ascomycota</taxon>
        <taxon>Pezizomycotina</taxon>
        <taxon>Sordariomycetes</taxon>
        <taxon>Xylariomycetidae</taxon>
        <taxon>Xylariales</taxon>
        <taxon>Hypoxylaceae</taxon>
        <taxon>Hypoxylon</taxon>
    </lineage>
</organism>
<keyword evidence="2" id="KW-1185">Reference proteome</keyword>
<gene>
    <name evidence="1" type="ORF">F4820DRAFT_171683</name>
</gene>
<evidence type="ECO:0000313" key="2">
    <source>
        <dbReference type="Proteomes" id="UP001497700"/>
    </source>
</evidence>
<accession>A0ACB9Z9L0</accession>
<protein>
    <submittedName>
        <fullName evidence="1">Uncharacterized protein</fullName>
    </submittedName>
</protein>
<dbReference type="EMBL" id="MU393442">
    <property type="protein sequence ID" value="KAI4868007.1"/>
    <property type="molecule type" value="Genomic_DNA"/>
</dbReference>
<comment type="caution">
    <text evidence="1">The sequence shown here is derived from an EMBL/GenBank/DDBJ whole genome shotgun (WGS) entry which is preliminary data.</text>
</comment>
<proteinExistence type="predicted"/>
<sequence>MRPVRIDGLPGKNHLLFLNISKLSLRYVTQLLTRGSANIRTKGGIALPNELWAMILNFGREGREDRFWLVKADFVAVSPNTALLRCIRHEFDRPENTNELVAGDLQDKESVSEFEKYLVSARDDELGFELPDLNCLSGPGNTFDVVLDTTSTDPCLFFFDVPEFIAIVDGGKCWFCNGLRVLCPGCTGGKAESFDFGRMLGCGVDIACPLCMGIEFSEDHERFLGAYFNRQAPEDEAKDMLKLLEGRLEELGYTDVSLSDCAWKGGDCLE</sequence>
<reference evidence="1 2" key="1">
    <citation type="journal article" date="2022" name="New Phytol.">
        <title>Ecological generalism drives hyperdiversity of secondary metabolite gene clusters in xylarialean endophytes.</title>
        <authorList>
            <person name="Franco M.E.E."/>
            <person name="Wisecaver J.H."/>
            <person name="Arnold A.E."/>
            <person name="Ju Y.M."/>
            <person name="Slot J.C."/>
            <person name="Ahrendt S."/>
            <person name="Moore L.P."/>
            <person name="Eastman K.E."/>
            <person name="Scott K."/>
            <person name="Konkel Z."/>
            <person name="Mondo S.J."/>
            <person name="Kuo A."/>
            <person name="Hayes R.D."/>
            <person name="Haridas S."/>
            <person name="Andreopoulos B."/>
            <person name="Riley R."/>
            <person name="LaButti K."/>
            <person name="Pangilinan J."/>
            <person name="Lipzen A."/>
            <person name="Amirebrahimi M."/>
            <person name="Yan J."/>
            <person name="Adam C."/>
            <person name="Keymanesh K."/>
            <person name="Ng V."/>
            <person name="Louie K."/>
            <person name="Northen T."/>
            <person name="Drula E."/>
            <person name="Henrissat B."/>
            <person name="Hsieh H.M."/>
            <person name="Youens-Clark K."/>
            <person name="Lutzoni F."/>
            <person name="Miadlikowska J."/>
            <person name="Eastwood D.C."/>
            <person name="Hamelin R.C."/>
            <person name="Grigoriev I.V."/>
            <person name="U'Ren J.M."/>
        </authorList>
    </citation>
    <scope>NUCLEOTIDE SEQUENCE [LARGE SCALE GENOMIC DNA]</scope>
    <source>
        <strain evidence="1 2">CBS 119005</strain>
    </source>
</reference>
<dbReference type="Proteomes" id="UP001497700">
    <property type="component" value="Unassembled WGS sequence"/>
</dbReference>